<name>A0A4R4D7L3_9PROT</name>
<protein>
    <submittedName>
        <fullName evidence="1">Uncharacterized protein</fullName>
    </submittedName>
</protein>
<dbReference type="RefSeq" id="WP_132294151.1">
    <property type="nucleotide sequence ID" value="NZ_SKBM01000025.1"/>
</dbReference>
<evidence type="ECO:0000313" key="2">
    <source>
        <dbReference type="Proteomes" id="UP000295023"/>
    </source>
</evidence>
<evidence type="ECO:0000313" key="1">
    <source>
        <dbReference type="EMBL" id="TCZ55783.1"/>
    </source>
</evidence>
<gene>
    <name evidence="1" type="ORF">EXY23_20860</name>
</gene>
<dbReference type="Proteomes" id="UP000295023">
    <property type="component" value="Unassembled WGS sequence"/>
</dbReference>
<keyword evidence="2" id="KW-1185">Reference proteome</keyword>
<accession>A0A4R4D7L3</accession>
<reference evidence="1 2" key="1">
    <citation type="submission" date="2019-03" db="EMBL/GenBank/DDBJ databases">
        <title>Paracraurococcus aquatilis NE82 genome sequence.</title>
        <authorList>
            <person name="Zhao Y."/>
            <person name="Du Z."/>
        </authorList>
    </citation>
    <scope>NUCLEOTIDE SEQUENCE [LARGE SCALE GENOMIC DNA]</scope>
    <source>
        <strain evidence="1 2">NE82</strain>
    </source>
</reference>
<comment type="caution">
    <text evidence="1">The sequence shown here is derived from an EMBL/GenBank/DDBJ whole genome shotgun (WGS) entry which is preliminary data.</text>
</comment>
<sequence>MPDDERLTRVEERQEALIRGVAQMNETLALQSAMLEQILLAASQPPPKSDLGQTLKRIAAILEQQQETLGTLEVRLVDLPEKIAQALVEEAAPS</sequence>
<organism evidence="1 2">
    <name type="scientific">Roseicella aquatilis</name>
    <dbReference type="NCBI Taxonomy" id="2527868"/>
    <lineage>
        <taxon>Bacteria</taxon>
        <taxon>Pseudomonadati</taxon>
        <taxon>Pseudomonadota</taxon>
        <taxon>Alphaproteobacteria</taxon>
        <taxon>Acetobacterales</taxon>
        <taxon>Roseomonadaceae</taxon>
        <taxon>Roseicella</taxon>
    </lineage>
</organism>
<dbReference type="EMBL" id="SKBM01000025">
    <property type="protein sequence ID" value="TCZ55783.1"/>
    <property type="molecule type" value="Genomic_DNA"/>
</dbReference>
<dbReference type="AlphaFoldDB" id="A0A4R4D7L3"/>
<proteinExistence type="predicted"/>